<accession>A0A8J4E9J9</accession>
<sequence>MAPVLRCRRMIEFIARRVAPPAPLADGEFMVSATANATGGFAVLATTEPAVARGFVDGPHGNRLPFYVPPRSCPAVLLVFEAGQWRRVDLAFLPVSYPCIALLPDGEVLVVSLCKPWTGQGWERRNAHVFGPDGAHRRAFALGDQLEQVVVDDDGTIWTAHGDEGWSDDDVDFSGLIRWDGNGRRLWGSGVACCDAAVNASDGLAWAFRWRATLIRVREGVTQEFDSPVDGVHAIVVDGDRLLVAGAVEPGGPGDELSWCALVGGVIQRSEAAGIVDVDGQPIREWAVLACHGSRLYLHDDGDGYRCVDIGADVSGAR</sequence>
<gene>
    <name evidence="1" type="ORF">Vau01_113380</name>
</gene>
<dbReference type="SUPFAM" id="SSF63829">
    <property type="entry name" value="Calcium-dependent phosphotriesterase"/>
    <property type="match status" value="1"/>
</dbReference>
<keyword evidence="2" id="KW-1185">Reference proteome</keyword>
<protein>
    <submittedName>
        <fullName evidence="1">Uncharacterized protein</fullName>
    </submittedName>
</protein>
<dbReference type="AlphaFoldDB" id="A0A8J4E9J9"/>
<dbReference type="EMBL" id="BOPG01000103">
    <property type="protein sequence ID" value="GIJ63822.1"/>
    <property type="molecule type" value="Genomic_DNA"/>
</dbReference>
<name>A0A8J4E9J9_9ACTN</name>
<organism evidence="1 2">
    <name type="scientific">Virgisporangium aurantiacum</name>
    <dbReference type="NCBI Taxonomy" id="175570"/>
    <lineage>
        <taxon>Bacteria</taxon>
        <taxon>Bacillati</taxon>
        <taxon>Actinomycetota</taxon>
        <taxon>Actinomycetes</taxon>
        <taxon>Micromonosporales</taxon>
        <taxon>Micromonosporaceae</taxon>
        <taxon>Virgisporangium</taxon>
    </lineage>
</organism>
<reference evidence="1" key="1">
    <citation type="submission" date="2021-01" db="EMBL/GenBank/DDBJ databases">
        <title>Whole genome shotgun sequence of Virgisporangium aurantiacum NBRC 16421.</title>
        <authorList>
            <person name="Komaki H."/>
            <person name="Tamura T."/>
        </authorList>
    </citation>
    <scope>NUCLEOTIDE SEQUENCE</scope>
    <source>
        <strain evidence="1">NBRC 16421</strain>
    </source>
</reference>
<proteinExistence type="predicted"/>
<dbReference type="Proteomes" id="UP000612585">
    <property type="component" value="Unassembled WGS sequence"/>
</dbReference>
<comment type="caution">
    <text evidence="1">The sequence shown here is derived from an EMBL/GenBank/DDBJ whole genome shotgun (WGS) entry which is preliminary data.</text>
</comment>
<evidence type="ECO:0000313" key="2">
    <source>
        <dbReference type="Proteomes" id="UP000612585"/>
    </source>
</evidence>
<evidence type="ECO:0000313" key="1">
    <source>
        <dbReference type="EMBL" id="GIJ63822.1"/>
    </source>
</evidence>